<name>A0ABT9IUU9_9BACL</name>
<organism evidence="2 3">
    <name type="scientific">Chengkuizengella axinellae</name>
    <dbReference type="NCBI Taxonomy" id="3064388"/>
    <lineage>
        <taxon>Bacteria</taxon>
        <taxon>Bacillati</taxon>
        <taxon>Bacillota</taxon>
        <taxon>Bacilli</taxon>
        <taxon>Bacillales</taxon>
        <taxon>Paenibacillaceae</taxon>
        <taxon>Chengkuizengella</taxon>
    </lineage>
</organism>
<reference evidence="2 3" key="1">
    <citation type="submission" date="2023-08" db="EMBL/GenBank/DDBJ databases">
        <authorList>
            <person name="Park J.-S."/>
        </authorList>
    </citation>
    <scope>NUCLEOTIDE SEQUENCE [LARGE SCALE GENOMIC DNA]</scope>
    <source>
        <strain evidence="2 3">2205SS18-9</strain>
    </source>
</reference>
<dbReference type="PIRSF" id="PIRSF018637">
    <property type="entry name" value="TrmK"/>
    <property type="match status" value="1"/>
</dbReference>
<dbReference type="Pfam" id="PF04816">
    <property type="entry name" value="TrmK"/>
    <property type="match status" value="1"/>
</dbReference>
<dbReference type="EMBL" id="JAVAMP010000001">
    <property type="protein sequence ID" value="MDP5273108.1"/>
    <property type="molecule type" value="Genomic_DNA"/>
</dbReference>
<evidence type="ECO:0000313" key="3">
    <source>
        <dbReference type="Proteomes" id="UP001231941"/>
    </source>
</evidence>
<dbReference type="PANTHER" id="PTHR38451:SF1">
    <property type="entry name" value="TRNA (ADENINE(22)-N(1))-METHYLTRANSFERASE"/>
    <property type="match status" value="1"/>
</dbReference>
<dbReference type="GO" id="GO:0032259">
    <property type="term" value="P:methylation"/>
    <property type="evidence" value="ECO:0007669"/>
    <property type="project" value="UniProtKB-KW"/>
</dbReference>
<keyword evidence="3" id="KW-1185">Reference proteome</keyword>
<dbReference type="PANTHER" id="PTHR38451">
    <property type="entry name" value="TRNA (ADENINE(22)-N(1))-METHYLTRANSFERASE"/>
    <property type="match status" value="1"/>
</dbReference>
<dbReference type="Proteomes" id="UP001231941">
    <property type="component" value="Unassembled WGS sequence"/>
</dbReference>
<keyword evidence="1" id="KW-0175">Coiled coil</keyword>
<evidence type="ECO:0000313" key="2">
    <source>
        <dbReference type="EMBL" id="MDP5273108.1"/>
    </source>
</evidence>
<protein>
    <submittedName>
        <fullName evidence="2">Class I SAM-dependent methyltransferase</fullName>
        <ecNumber evidence="2">2.1.1.-</ecNumber>
    </submittedName>
</protein>
<feature type="coiled-coil region" evidence="1">
    <location>
        <begin position="203"/>
        <end position="252"/>
    </location>
</feature>
<keyword evidence="2" id="KW-0808">Transferase</keyword>
<dbReference type="Gene3D" id="3.40.50.150">
    <property type="entry name" value="Vaccinia Virus protein VP39"/>
    <property type="match status" value="1"/>
</dbReference>
<sequence length="258" mass="29111">MVIISKRLKTIAEKVLPNSKLADIGSDHALLPTYLAQKDRIKHAVAGEVNQGPYEAAKKQVEGANLQSVIQVRLGNGLEVIKQNEIDTIVIAGMGGGLITNILDQPFDYTCVSRLILQPNMAEDKVRQWCLDHHWKLAEEEILEEDGKIYEIIVADRSGNADEENEHLFSEEDILSECQTKVTTKLKIMMGPYLLSNASSIFVKKWNREIDKREKVIQQLSQSHLDEAAKKKKEFITEVNQLKEVIKCLQTDKPSFSS</sequence>
<dbReference type="InterPro" id="IPR029063">
    <property type="entry name" value="SAM-dependent_MTases_sf"/>
</dbReference>
<evidence type="ECO:0000256" key="1">
    <source>
        <dbReference type="SAM" id="Coils"/>
    </source>
</evidence>
<dbReference type="GO" id="GO:0008168">
    <property type="term" value="F:methyltransferase activity"/>
    <property type="evidence" value="ECO:0007669"/>
    <property type="project" value="UniProtKB-KW"/>
</dbReference>
<dbReference type="InterPro" id="IPR006901">
    <property type="entry name" value="TrmK"/>
</dbReference>
<dbReference type="RefSeq" id="WP_305990397.1">
    <property type="nucleotide sequence ID" value="NZ_JAVAMP010000001.1"/>
</dbReference>
<comment type="caution">
    <text evidence="2">The sequence shown here is derived from an EMBL/GenBank/DDBJ whole genome shotgun (WGS) entry which is preliminary data.</text>
</comment>
<dbReference type="SUPFAM" id="SSF53335">
    <property type="entry name" value="S-adenosyl-L-methionine-dependent methyltransferases"/>
    <property type="match status" value="1"/>
</dbReference>
<keyword evidence="2" id="KW-0489">Methyltransferase</keyword>
<proteinExistence type="predicted"/>
<dbReference type="Gene3D" id="1.10.287.1890">
    <property type="match status" value="1"/>
</dbReference>
<dbReference type="EC" id="2.1.1.-" evidence="2"/>
<accession>A0ABT9IUU9</accession>
<gene>
    <name evidence="2" type="ORF">Q5Y73_03235</name>
</gene>